<accession>A0A0F9K7W1</accession>
<gene>
    <name evidence="1" type="ORF">LCGC14_1363580</name>
</gene>
<comment type="caution">
    <text evidence="1">The sequence shown here is derived from an EMBL/GenBank/DDBJ whole genome shotgun (WGS) entry which is preliminary data.</text>
</comment>
<dbReference type="EMBL" id="LAZR01008547">
    <property type="protein sequence ID" value="KKM78073.1"/>
    <property type="molecule type" value="Genomic_DNA"/>
</dbReference>
<organism evidence="1">
    <name type="scientific">marine sediment metagenome</name>
    <dbReference type="NCBI Taxonomy" id="412755"/>
    <lineage>
        <taxon>unclassified sequences</taxon>
        <taxon>metagenomes</taxon>
        <taxon>ecological metagenomes</taxon>
    </lineage>
</organism>
<reference evidence="1" key="1">
    <citation type="journal article" date="2015" name="Nature">
        <title>Complex archaea that bridge the gap between prokaryotes and eukaryotes.</title>
        <authorList>
            <person name="Spang A."/>
            <person name="Saw J.H."/>
            <person name="Jorgensen S.L."/>
            <person name="Zaremba-Niedzwiedzka K."/>
            <person name="Martijn J."/>
            <person name="Lind A.E."/>
            <person name="van Eijk R."/>
            <person name="Schleper C."/>
            <person name="Guy L."/>
            <person name="Ettema T.J."/>
        </authorList>
    </citation>
    <scope>NUCLEOTIDE SEQUENCE</scope>
</reference>
<name>A0A0F9K7W1_9ZZZZ</name>
<sequence>MKIYLVVVDDTHADIDVIPFYNKEEAIQYAKDIVERNCSSLGDLEEKVIEGWLFFCNYTFESFIFVIEKEIM</sequence>
<proteinExistence type="predicted"/>
<evidence type="ECO:0000313" key="1">
    <source>
        <dbReference type="EMBL" id="KKM78073.1"/>
    </source>
</evidence>
<protein>
    <submittedName>
        <fullName evidence="1">Uncharacterized protein</fullName>
    </submittedName>
</protein>
<dbReference type="AlphaFoldDB" id="A0A0F9K7W1"/>